<proteinExistence type="predicted"/>
<sequence>MHTQQCFDSQSKIEITAIAEFIHSIDADLAAASDTQWREASQMNCSPHLSPDKPVAVRSDARVSYSTELQRRKRNEALALRTQVKELKARLAQLKRKRQAHLENALALSSGTHREGTIRWRSIAVMACEVRQLAERSNRELKTIVESQDKVRASILRLLAKTNAICEVDMHFVRKAQPRVDVPLFLPDFVDTIKQRLSSRLKSLHVKLMFPQADSSTVVSYRYQTVPFGHLGNRVDMSSTTPMSCSVQETGDLLWSFTTANSMKSASSVDYVAKKTAGPLDMTCVSSLREGPQLLHTISVFRRFNEGDQIVLMGAAMWFLPGAGLVLQDYNWTVISPTQTYPEYRSVVRNCYNLEETIVSPATTQTQKTILDLVGNRMRIITQEMQDTLLSEGDSSFTS</sequence>
<evidence type="ECO:0000313" key="3">
    <source>
        <dbReference type="Proteomes" id="UP000018721"/>
    </source>
</evidence>
<keyword evidence="3" id="KW-1185">Reference proteome</keyword>
<feature type="coiled-coil region" evidence="1">
    <location>
        <begin position="70"/>
        <end position="104"/>
    </location>
</feature>
<comment type="caution">
    <text evidence="2">The sequence shown here is derived from an EMBL/GenBank/DDBJ whole genome shotgun (WGS) entry which is preliminary data.</text>
</comment>
<keyword evidence="1" id="KW-0175">Coiled coil</keyword>
<name>V9FT25_PHYNI</name>
<evidence type="ECO:0000256" key="1">
    <source>
        <dbReference type="SAM" id="Coils"/>
    </source>
</evidence>
<reference evidence="2 3" key="1">
    <citation type="submission" date="2013-11" db="EMBL/GenBank/DDBJ databases">
        <title>The Genome Sequence of Phytophthora parasitica P1569.</title>
        <authorList>
            <consortium name="The Broad Institute Genomics Platform"/>
            <person name="Russ C."/>
            <person name="Tyler B."/>
            <person name="Panabieres F."/>
            <person name="Shan W."/>
            <person name="Tripathy S."/>
            <person name="Grunwald N."/>
            <person name="Machado M."/>
            <person name="Johnson C.S."/>
            <person name="Arredondo F."/>
            <person name="Hong C."/>
            <person name="Coffey M."/>
            <person name="Young S.K."/>
            <person name="Zeng Q."/>
            <person name="Gargeya S."/>
            <person name="Fitzgerald M."/>
            <person name="Abouelleil A."/>
            <person name="Alvarado L."/>
            <person name="Chapman S.B."/>
            <person name="Gainer-Dewar J."/>
            <person name="Goldberg J."/>
            <person name="Griggs A."/>
            <person name="Gujja S."/>
            <person name="Hansen M."/>
            <person name="Howarth C."/>
            <person name="Imamovic A."/>
            <person name="Ireland A."/>
            <person name="Larimer J."/>
            <person name="McCowan C."/>
            <person name="Murphy C."/>
            <person name="Pearson M."/>
            <person name="Poon T.W."/>
            <person name="Priest M."/>
            <person name="Roberts A."/>
            <person name="Saif S."/>
            <person name="Shea T."/>
            <person name="Sykes S."/>
            <person name="Wortman J."/>
            <person name="Nusbaum C."/>
            <person name="Birren B."/>
        </authorList>
    </citation>
    <scope>NUCLEOTIDE SEQUENCE [LARGE SCALE GENOMIC DNA]</scope>
    <source>
        <strain evidence="2 3">P1569</strain>
    </source>
</reference>
<dbReference type="AlphaFoldDB" id="V9FT25"/>
<organism evidence="2 3">
    <name type="scientific">Phytophthora nicotianae P1569</name>
    <dbReference type="NCBI Taxonomy" id="1317065"/>
    <lineage>
        <taxon>Eukaryota</taxon>
        <taxon>Sar</taxon>
        <taxon>Stramenopiles</taxon>
        <taxon>Oomycota</taxon>
        <taxon>Peronosporomycetes</taxon>
        <taxon>Peronosporales</taxon>
        <taxon>Peronosporaceae</taxon>
        <taxon>Phytophthora</taxon>
    </lineage>
</organism>
<gene>
    <name evidence="2" type="ORF">F443_02907</name>
</gene>
<dbReference type="HOGENOM" id="CLU_040115_0_1_1"/>
<evidence type="ECO:0000313" key="2">
    <source>
        <dbReference type="EMBL" id="ETI54246.1"/>
    </source>
</evidence>
<accession>V9FT25</accession>
<dbReference type="Proteomes" id="UP000018721">
    <property type="component" value="Unassembled WGS sequence"/>
</dbReference>
<dbReference type="EMBL" id="ANIZ01000531">
    <property type="protein sequence ID" value="ETI54246.1"/>
    <property type="molecule type" value="Genomic_DNA"/>
</dbReference>
<protein>
    <submittedName>
        <fullName evidence="2">Uncharacterized protein</fullName>
    </submittedName>
</protein>